<comment type="caution">
    <text evidence="2">The sequence shown here is derived from an EMBL/GenBank/DDBJ whole genome shotgun (WGS) entry which is preliminary data.</text>
</comment>
<gene>
    <name evidence="2" type="ORF">D9R14_11960</name>
</gene>
<dbReference type="OrthoDB" id="9806994at2"/>
<protein>
    <submittedName>
        <fullName evidence="2">DNA-binding protein</fullName>
    </submittedName>
</protein>
<dbReference type="Pfam" id="PF12728">
    <property type="entry name" value="HTH_17"/>
    <property type="match status" value="1"/>
</dbReference>
<dbReference type="InterPro" id="IPR009061">
    <property type="entry name" value="DNA-bd_dom_put_sf"/>
</dbReference>
<dbReference type="EMBL" id="RCTF01000008">
    <property type="protein sequence ID" value="RLP78507.1"/>
    <property type="molecule type" value="Genomic_DNA"/>
</dbReference>
<evidence type="ECO:0000313" key="3">
    <source>
        <dbReference type="Proteomes" id="UP000269692"/>
    </source>
</evidence>
<proteinExistence type="predicted"/>
<feature type="domain" description="Helix-turn-helix" evidence="1">
    <location>
        <begin position="10"/>
        <end position="56"/>
    </location>
</feature>
<keyword evidence="2" id="KW-0238">DNA-binding</keyword>
<sequence>MGGSAKLIPREAADYTRLSVSMLAKLRVSGGGPEYIKLGRKVIYERDTLDAWLASRVRRNTSEI</sequence>
<organism evidence="2 3">
    <name type="scientific">Xanthobacter tagetidis</name>
    <dbReference type="NCBI Taxonomy" id="60216"/>
    <lineage>
        <taxon>Bacteria</taxon>
        <taxon>Pseudomonadati</taxon>
        <taxon>Pseudomonadota</taxon>
        <taxon>Alphaproteobacteria</taxon>
        <taxon>Hyphomicrobiales</taxon>
        <taxon>Xanthobacteraceae</taxon>
        <taxon>Xanthobacter</taxon>
    </lineage>
</organism>
<dbReference type="Proteomes" id="UP000269692">
    <property type="component" value="Unassembled WGS sequence"/>
</dbReference>
<dbReference type="GO" id="GO:0003677">
    <property type="term" value="F:DNA binding"/>
    <property type="evidence" value="ECO:0007669"/>
    <property type="project" value="UniProtKB-KW"/>
</dbReference>
<keyword evidence="3" id="KW-1185">Reference proteome</keyword>
<evidence type="ECO:0000259" key="1">
    <source>
        <dbReference type="Pfam" id="PF12728"/>
    </source>
</evidence>
<dbReference type="SUPFAM" id="SSF46955">
    <property type="entry name" value="Putative DNA-binding domain"/>
    <property type="match status" value="1"/>
</dbReference>
<dbReference type="InterPro" id="IPR041657">
    <property type="entry name" value="HTH_17"/>
</dbReference>
<accession>A0A3L7AE38</accession>
<dbReference type="RefSeq" id="WP_121623559.1">
    <property type="nucleotide sequence ID" value="NZ_JACIIW010000001.1"/>
</dbReference>
<evidence type="ECO:0000313" key="2">
    <source>
        <dbReference type="EMBL" id="RLP78507.1"/>
    </source>
</evidence>
<reference evidence="2 3" key="1">
    <citation type="submission" date="2018-10" db="EMBL/GenBank/DDBJ databases">
        <title>Xanthobacter tagetidis genome sequencing and assembly.</title>
        <authorList>
            <person name="Maclea K.S."/>
            <person name="Goen A.E."/>
            <person name="Fatima S.A."/>
        </authorList>
    </citation>
    <scope>NUCLEOTIDE SEQUENCE [LARGE SCALE GENOMIC DNA]</scope>
    <source>
        <strain evidence="2 3">ATCC 700314</strain>
    </source>
</reference>
<name>A0A3L7AE38_9HYPH</name>
<dbReference type="AlphaFoldDB" id="A0A3L7AE38"/>